<dbReference type="InterPro" id="IPR050932">
    <property type="entry name" value="TM2D1-3-like"/>
</dbReference>
<dbReference type="PANTHER" id="PTHR21016:SF25">
    <property type="entry name" value="TM2 DOMAIN-CONTAINING PROTEIN DDB_G0277895-RELATED"/>
    <property type="match status" value="1"/>
</dbReference>
<evidence type="ECO:0000313" key="8">
    <source>
        <dbReference type="EMBL" id="GID73841.1"/>
    </source>
</evidence>
<sequence length="168" mass="17437">MTDPSSPYSAQPSGYPASGYPAQPSAYPADPSGYPAPTSGHPAPGSGYVAPAYPAQQPGLPVPAQAPAYPVQPQAPGYPMPAQGYPGVPPMGYPARPALPPKEVGIAYLFLIFLGGFGAHHFYLGKTGRGLLWLFTFGGFFGIGCLIDLFTLPAQTRQVNSQRAMGIG</sequence>
<feature type="domain" description="TM2" evidence="7">
    <location>
        <begin position="101"/>
        <end position="150"/>
    </location>
</feature>
<keyword evidence="2 6" id="KW-0812">Transmembrane</keyword>
<evidence type="ECO:0000256" key="4">
    <source>
        <dbReference type="ARBA" id="ARBA00023136"/>
    </source>
</evidence>
<dbReference type="RefSeq" id="WP_203761759.1">
    <property type="nucleotide sequence ID" value="NZ_BAAABO010000027.1"/>
</dbReference>
<feature type="transmembrane region" description="Helical" evidence="6">
    <location>
        <begin position="130"/>
        <end position="152"/>
    </location>
</feature>
<evidence type="ECO:0000256" key="6">
    <source>
        <dbReference type="SAM" id="Phobius"/>
    </source>
</evidence>
<evidence type="ECO:0000256" key="5">
    <source>
        <dbReference type="SAM" id="MobiDB-lite"/>
    </source>
</evidence>
<feature type="compositionally biased region" description="Polar residues" evidence="5">
    <location>
        <begin position="1"/>
        <end position="12"/>
    </location>
</feature>
<feature type="transmembrane region" description="Helical" evidence="6">
    <location>
        <begin position="106"/>
        <end position="124"/>
    </location>
</feature>
<evidence type="ECO:0000256" key="1">
    <source>
        <dbReference type="ARBA" id="ARBA00004141"/>
    </source>
</evidence>
<dbReference type="Proteomes" id="UP000609879">
    <property type="component" value="Unassembled WGS sequence"/>
</dbReference>
<keyword evidence="4 6" id="KW-0472">Membrane</keyword>
<evidence type="ECO:0000256" key="2">
    <source>
        <dbReference type="ARBA" id="ARBA00022692"/>
    </source>
</evidence>
<gene>
    <name evidence="8" type="ORF">Ade02nite_24820</name>
</gene>
<protein>
    <recommendedName>
        <fullName evidence="7">TM2 domain-containing protein</fullName>
    </recommendedName>
</protein>
<comment type="caution">
    <text evidence="8">The sequence shown here is derived from an EMBL/GenBank/DDBJ whole genome shotgun (WGS) entry which is preliminary data.</text>
</comment>
<accession>A0ABQ3Y1I3</accession>
<comment type="subcellular location">
    <subcellularLocation>
        <location evidence="1">Membrane</location>
        <topology evidence="1">Multi-pass membrane protein</topology>
    </subcellularLocation>
</comment>
<evidence type="ECO:0000259" key="7">
    <source>
        <dbReference type="Pfam" id="PF05154"/>
    </source>
</evidence>
<dbReference type="PANTHER" id="PTHR21016">
    <property type="entry name" value="BETA-AMYLOID BINDING PROTEIN-RELATED"/>
    <property type="match status" value="1"/>
</dbReference>
<evidence type="ECO:0000313" key="9">
    <source>
        <dbReference type="Proteomes" id="UP000609879"/>
    </source>
</evidence>
<dbReference type="Pfam" id="PF05154">
    <property type="entry name" value="TM2"/>
    <property type="match status" value="1"/>
</dbReference>
<organism evidence="8 9">
    <name type="scientific">Paractinoplanes deccanensis</name>
    <dbReference type="NCBI Taxonomy" id="113561"/>
    <lineage>
        <taxon>Bacteria</taxon>
        <taxon>Bacillati</taxon>
        <taxon>Actinomycetota</taxon>
        <taxon>Actinomycetes</taxon>
        <taxon>Micromonosporales</taxon>
        <taxon>Micromonosporaceae</taxon>
        <taxon>Paractinoplanes</taxon>
    </lineage>
</organism>
<keyword evidence="9" id="KW-1185">Reference proteome</keyword>
<feature type="region of interest" description="Disordered" evidence="5">
    <location>
        <begin position="1"/>
        <end position="52"/>
    </location>
</feature>
<reference evidence="8 9" key="1">
    <citation type="submission" date="2021-01" db="EMBL/GenBank/DDBJ databases">
        <title>Whole genome shotgun sequence of Actinoplanes deccanensis NBRC 13994.</title>
        <authorList>
            <person name="Komaki H."/>
            <person name="Tamura T."/>
        </authorList>
    </citation>
    <scope>NUCLEOTIDE SEQUENCE [LARGE SCALE GENOMIC DNA]</scope>
    <source>
        <strain evidence="8 9">NBRC 13994</strain>
    </source>
</reference>
<proteinExistence type="predicted"/>
<evidence type="ECO:0000256" key="3">
    <source>
        <dbReference type="ARBA" id="ARBA00022989"/>
    </source>
</evidence>
<dbReference type="InterPro" id="IPR007829">
    <property type="entry name" value="TM2"/>
</dbReference>
<keyword evidence="3 6" id="KW-1133">Transmembrane helix</keyword>
<name>A0ABQ3Y1I3_9ACTN</name>
<dbReference type="EMBL" id="BOMI01000041">
    <property type="protein sequence ID" value="GID73841.1"/>
    <property type="molecule type" value="Genomic_DNA"/>
</dbReference>